<name>A0A6I3SJ40_HELMO</name>
<keyword evidence="6 16" id="KW-0808">Transferase</keyword>
<dbReference type="PANTHER" id="PTHR22976:SF2">
    <property type="entry name" value="BIOTIN SYNTHASE, MITOCHONDRIAL"/>
    <property type="match status" value="1"/>
</dbReference>
<dbReference type="SMART" id="SM00729">
    <property type="entry name" value="Elp3"/>
    <property type="match status" value="1"/>
</dbReference>
<comment type="similarity">
    <text evidence="2 16">Belongs to the radical SAM superfamily. Biotin synthase family.</text>
</comment>
<dbReference type="InterPro" id="IPR013785">
    <property type="entry name" value="Aldolase_TIM"/>
</dbReference>
<proteinExistence type="inferred from homology"/>
<keyword evidence="5 16" id="KW-0004">4Fe-4S</keyword>
<dbReference type="SFLD" id="SFLDG01060">
    <property type="entry name" value="BATS_domain_containing"/>
    <property type="match status" value="1"/>
</dbReference>
<evidence type="ECO:0000256" key="12">
    <source>
        <dbReference type="ARBA" id="ARBA00023014"/>
    </source>
</evidence>
<comment type="catalytic activity">
    <reaction evidence="13 16">
        <text>(4R,5S)-dethiobiotin + (sulfur carrier)-SH + 2 reduced [2Fe-2S]-[ferredoxin] + 2 S-adenosyl-L-methionine = (sulfur carrier)-H + biotin + 2 5'-deoxyadenosine + 2 L-methionine + 2 oxidized [2Fe-2S]-[ferredoxin]</text>
        <dbReference type="Rhea" id="RHEA:22060"/>
        <dbReference type="Rhea" id="RHEA-COMP:10000"/>
        <dbReference type="Rhea" id="RHEA-COMP:10001"/>
        <dbReference type="Rhea" id="RHEA-COMP:14737"/>
        <dbReference type="Rhea" id="RHEA-COMP:14739"/>
        <dbReference type="ChEBI" id="CHEBI:17319"/>
        <dbReference type="ChEBI" id="CHEBI:29917"/>
        <dbReference type="ChEBI" id="CHEBI:33737"/>
        <dbReference type="ChEBI" id="CHEBI:33738"/>
        <dbReference type="ChEBI" id="CHEBI:57586"/>
        <dbReference type="ChEBI" id="CHEBI:57844"/>
        <dbReference type="ChEBI" id="CHEBI:59789"/>
        <dbReference type="ChEBI" id="CHEBI:64428"/>
        <dbReference type="ChEBI" id="CHEBI:149473"/>
        <dbReference type="EC" id="2.8.1.6"/>
    </reaction>
</comment>
<dbReference type="GO" id="GO:0004076">
    <property type="term" value="F:biotin synthase activity"/>
    <property type="evidence" value="ECO:0007669"/>
    <property type="project" value="UniProtKB-UniRule"/>
</dbReference>
<feature type="binding site" evidence="16 17">
    <location>
        <position position="272"/>
    </location>
    <ligand>
        <name>[2Fe-2S] cluster</name>
        <dbReference type="ChEBI" id="CHEBI:190135"/>
    </ligand>
</feature>
<evidence type="ECO:0000256" key="4">
    <source>
        <dbReference type="ARBA" id="ARBA00012236"/>
    </source>
</evidence>
<protein>
    <recommendedName>
        <fullName evidence="15 16">Biotin synthase</fullName>
        <ecNumber evidence="4 16">2.8.1.6</ecNumber>
    </recommendedName>
</protein>
<evidence type="ECO:0000313" key="19">
    <source>
        <dbReference type="EMBL" id="MTV48898.1"/>
    </source>
</evidence>
<evidence type="ECO:0000256" key="13">
    <source>
        <dbReference type="ARBA" id="ARBA00051157"/>
    </source>
</evidence>
<feature type="binding site" evidence="16 17">
    <location>
        <position position="202"/>
    </location>
    <ligand>
        <name>[2Fe-2S] cluster</name>
        <dbReference type="ChEBI" id="CHEBI:190135"/>
    </ligand>
</feature>
<evidence type="ECO:0000256" key="17">
    <source>
        <dbReference type="PIRSR" id="PIRSR001619-1"/>
    </source>
</evidence>
<feature type="binding site" evidence="16 17">
    <location>
        <position position="66"/>
    </location>
    <ligand>
        <name>[4Fe-4S] cluster</name>
        <dbReference type="ChEBI" id="CHEBI:49883"/>
        <note>4Fe-4S-S-AdoMet</note>
    </ligand>
</feature>
<dbReference type="InterPro" id="IPR058240">
    <property type="entry name" value="rSAM_sf"/>
</dbReference>
<dbReference type="PIRSF" id="PIRSF001619">
    <property type="entry name" value="Biotin_synth"/>
    <property type="match status" value="1"/>
</dbReference>
<keyword evidence="11 16" id="KW-0408">Iron</keyword>
<dbReference type="Pfam" id="PF06968">
    <property type="entry name" value="BATS"/>
    <property type="match status" value="1"/>
</dbReference>
<comment type="function">
    <text evidence="14 16">Catalyzes the conversion of dethiobiotin (DTB) to biotin by the insertion of a sulfur atom into dethiobiotin via a radical-based mechanism.</text>
</comment>
<comment type="cofactor">
    <cofactor evidence="16">
        <name>[2Fe-2S] cluster</name>
        <dbReference type="ChEBI" id="CHEBI:190135"/>
    </cofactor>
    <text evidence="16">Binds 1 [2Fe-2S] cluster. The cluster is coordinated with 3 cysteines and 1 arginine.</text>
</comment>
<dbReference type="RefSeq" id="WP_155476004.1">
    <property type="nucleotide sequence ID" value="NZ_WNKU01000007.1"/>
</dbReference>
<evidence type="ECO:0000256" key="3">
    <source>
        <dbReference type="ARBA" id="ARBA00011738"/>
    </source>
</evidence>
<dbReference type="EC" id="2.8.1.6" evidence="4 16"/>
<dbReference type="GO" id="GO:0051537">
    <property type="term" value="F:2 iron, 2 sulfur cluster binding"/>
    <property type="evidence" value="ECO:0007669"/>
    <property type="project" value="UniProtKB-KW"/>
</dbReference>
<dbReference type="Proteomes" id="UP000430670">
    <property type="component" value="Unassembled WGS sequence"/>
</dbReference>
<keyword evidence="9 16" id="KW-0479">Metal-binding</keyword>
<feature type="binding site" evidence="16 17">
    <location>
        <position position="70"/>
    </location>
    <ligand>
        <name>[4Fe-4S] cluster</name>
        <dbReference type="ChEBI" id="CHEBI:49883"/>
        <note>4Fe-4S-S-AdoMet</note>
    </ligand>
</feature>
<dbReference type="SFLD" id="SFLDS00029">
    <property type="entry name" value="Radical_SAM"/>
    <property type="match status" value="1"/>
</dbReference>
<feature type="domain" description="Radical SAM core" evidence="18">
    <location>
        <begin position="48"/>
        <end position="277"/>
    </location>
</feature>
<dbReference type="PROSITE" id="PS51918">
    <property type="entry name" value="RADICAL_SAM"/>
    <property type="match status" value="1"/>
</dbReference>
<accession>A0A6I3SJ40</accession>
<comment type="subunit">
    <text evidence="3 16">Homodimer.</text>
</comment>
<dbReference type="NCBIfam" id="TIGR00433">
    <property type="entry name" value="bioB"/>
    <property type="match status" value="1"/>
</dbReference>
<reference evidence="19 20" key="1">
    <citation type="submission" date="2019-11" db="EMBL/GenBank/DDBJ databases">
        <title>Whole-genome sequence of a the green, strictly anaerobic photosynthetic bacterium Heliobacillus mobilis DSM 6151.</title>
        <authorList>
            <person name="Kyndt J.A."/>
            <person name="Meyer T.E."/>
        </authorList>
    </citation>
    <scope>NUCLEOTIDE SEQUENCE [LARGE SCALE GENOMIC DNA]</scope>
    <source>
        <strain evidence="19 20">DSM 6151</strain>
    </source>
</reference>
<keyword evidence="7 16" id="KW-0949">S-adenosyl-L-methionine</keyword>
<dbReference type="GO" id="GO:0005506">
    <property type="term" value="F:iron ion binding"/>
    <property type="evidence" value="ECO:0007669"/>
    <property type="project" value="UniProtKB-UniRule"/>
</dbReference>
<keyword evidence="8 16" id="KW-0001">2Fe-2S</keyword>
<keyword evidence="12 16" id="KW-0411">Iron-sulfur</keyword>
<dbReference type="GO" id="GO:0009102">
    <property type="term" value="P:biotin biosynthetic process"/>
    <property type="evidence" value="ECO:0007669"/>
    <property type="project" value="UniProtKB-UniRule"/>
</dbReference>
<organism evidence="19 20">
    <name type="scientific">Heliobacterium mobile</name>
    <name type="common">Heliobacillus mobilis</name>
    <dbReference type="NCBI Taxonomy" id="28064"/>
    <lineage>
        <taxon>Bacteria</taxon>
        <taxon>Bacillati</taxon>
        <taxon>Bacillota</taxon>
        <taxon>Clostridia</taxon>
        <taxon>Eubacteriales</taxon>
        <taxon>Heliobacteriaceae</taxon>
        <taxon>Heliobacterium</taxon>
    </lineage>
</organism>
<evidence type="ECO:0000256" key="6">
    <source>
        <dbReference type="ARBA" id="ARBA00022679"/>
    </source>
</evidence>
<evidence type="ECO:0000256" key="9">
    <source>
        <dbReference type="ARBA" id="ARBA00022723"/>
    </source>
</evidence>
<evidence type="ECO:0000256" key="15">
    <source>
        <dbReference type="ARBA" id="ARBA00070199"/>
    </source>
</evidence>
<dbReference type="SFLD" id="SFLDG01278">
    <property type="entry name" value="biotin_synthase_like"/>
    <property type="match status" value="1"/>
</dbReference>
<dbReference type="SMART" id="SM00876">
    <property type="entry name" value="BATS"/>
    <property type="match status" value="1"/>
</dbReference>
<evidence type="ECO:0000256" key="7">
    <source>
        <dbReference type="ARBA" id="ARBA00022691"/>
    </source>
</evidence>
<dbReference type="Pfam" id="PF04055">
    <property type="entry name" value="Radical_SAM"/>
    <property type="match status" value="1"/>
</dbReference>
<evidence type="ECO:0000256" key="8">
    <source>
        <dbReference type="ARBA" id="ARBA00022714"/>
    </source>
</evidence>
<dbReference type="Gene3D" id="3.20.20.70">
    <property type="entry name" value="Aldolase class I"/>
    <property type="match status" value="1"/>
</dbReference>
<dbReference type="SUPFAM" id="SSF102114">
    <property type="entry name" value="Radical SAM enzymes"/>
    <property type="match status" value="1"/>
</dbReference>
<dbReference type="OrthoDB" id="9786826at2"/>
<comment type="cofactor">
    <cofactor evidence="17">
        <name>[2Fe-2S] cluster</name>
        <dbReference type="ChEBI" id="CHEBI:190135"/>
    </cofactor>
    <text evidence="17">Binds 1 [2Fe-2S] cluster. The cluster is coordinated with 3 cysteines and 1 arginine.</text>
</comment>
<evidence type="ECO:0000256" key="14">
    <source>
        <dbReference type="ARBA" id="ARBA00057568"/>
    </source>
</evidence>
<dbReference type="GO" id="GO:0051539">
    <property type="term" value="F:4 iron, 4 sulfur cluster binding"/>
    <property type="evidence" value="ECO:0007669"/>
    <property type="project" value="UniProtKB-KW"/>
</dbReference>
<dbReference type="InterPro" id="IPR007197">
    <property type="entry name" value="rSAM"/>
</dbReference>
<dbReference type="InterPro" id="IPR002684">
    <property type="entry name" value="Biotin_synth/BioAB"/>
</dbReference>
<evidence type="ECO:0000313" key="20">
    <source>
        <dbReference type="Proteomes" id="UP000430670"/>
    </source>
</evidence>
<sequence length="326" mass="36289">MQKRLHQAEEMAFAGKGIDRELAYQLSEIAGSEIYGLMDSARRVTEQFAGKHVDLCSIINARSGACSEDCRFCAQSAWYNTNVEHYDLLHVEPILERAKEMEQAGAHRFSLVTSGKGMGDDDLDQVLYIYEQLRVKTKLHLCASLGILSKDQLQRLWNCGVTMYHHNLETSRNFFPSICTTHTYEDRIETIKAAQEVGMKVCSGGIFSMGETIRDRIDMAFELRDLNIPSIPINILNPIAGTPMEGQPVLEPMEILKSIAIYRLILPSAYLRMAGGREGALRNLQALCFMAGANAALVGSYLTTSGRTVAEDIQMLQDLGRNVSIS</sequence>
<dbReference type="HAMAP" id="MF_01694">
    <property type="entry name" value="BioB"/>
    <property type="match status" value="1"/>
</dbReference>
<comment type="cofactor">
    <cofactor evidence="16 17">
        <name>[4Fe-4S] cluster</name>
        <dbReference type="ChEBI" id="CHEBI:49883"/>
    </cofactor>
    <text evidence="16 17">Binds 1 [4Fe-4S] cluster. The cluster is coordinated with 3 cysteines and an exchangeable S-adenosyl-L-methionine.</text>
</comment>
<dbReference type="UniPathway" id="UPA00078">
    <property type="reaction ID" value="UER00162"/>
</dbReference>
<dbReference type="EMBL" id="WNKU01000007">
    <property type="protein sequence ID" value="MTV48898.1"/>
    <property type="molecule type" value="Genomic_DNA"/>
</dbReference>
<comment type="caution">
    <text evidence="19">The sequence shown here is derived from an EMBL/GenBank/DDBJ whole genome shotgun (WGS) entry which is preliminary data.</text>
</comment>
<evidence type="ECO:0000256" key="2">
    <source>
        <dbReference type="ARBA" id="ARBA00010765"/>
    </source>
</evidence>
<evidence type="ECO:0000256" key="5">
    <source>
        <dbReference type="ARBA" id="ARBA00022485"/>
    </source>
</evidence>
<feature type="binding site" evidence="16 17">
    <location>
        <position position="110"/>
    </location>
    <ligand>
        <name>[2Fe-2S] cluster</name>
        <dbReference type="ChEBI" id="CHEBI:190135"/>
    </ligand>
</feature>
<dbReference type="InterPro" id="IPR024177">
    <property type="entry name" value="Biotin_synthase"/>
</dbReference>
<dbReference type="PANTHER" id="PTHR22976">
    <property type="entry name" value="BIOTIN SYNTHASE"/>
    <property type="match status" value="1"/>
</dbReference>
<evidence type="ECO:0000259" key="18">
    <source>
        <dbReference type="PROSITE" id="PS51918"/>
    </source>
</evidence>
<evidence type="ECO:0000256" key="10">
    <source>
        <dbReference type="ARBA" id="ARBA00022756"/>
    </source>
</evidence>
<feature type="binding site" evidence="16 17">
    <location>
        <position position="142"/>
    </location>
    <ligand>
        <name>[2Fe-2S] cluster</name>
        <dbReference type="ChEBI" id="CHEBI:190135"/>
    </ligand>
</feature>
<evidence type="ECO:0000256" key="1">
    <source>
        <dbReference type="ARBA" id="ARBA00004942"/>
    </source>
</evidence>
<feature type="binding site" evidence="16 17">
    <location>
        <position position="73"/>
    </location>
    <ligand>
        <name>[4Fe-4S] cluster</name>
        <dbReference type="ChEBI" id="CHEBI:49883"/>
        <note>4Fe-4S-S-AdoMet</note>
    </ligand>
</feature>
<evidence type="ECO:0000256" key="11">
    <source>
        <dbReference type="ARBA" id="ARBA00023004"/>
    </source>
</evidence>
<keyword evidence="20" id="KW-1185">Reference proteome</keyword>
<keyword evidence="10 16" id="KW-0093">Biotin biosynthesis</keyword>
<gene>
    <name evidence="16 19" type="primary">bioB</name>
    <name evidence="19" type="ORF">GJ688_07870</name>
</gene>
<dbReference type="CDD" id="cd01335">
    <property type="entry name" value="Radical_SAM"/>
    <property type="match status" value="1"/>
</dbReference>
<dbReference type="InterPro" id="IPR010722">
    <property type="entry name" value="BATS_dom"/>
</dbReference>
<dbReference type="FunFam" id="3.20.20.70:FF:000026">
    <property type="entry name" value="Biotin synthase"/>
    <property type="match status" value="1"/>
</dbReference>
<dbReference type="AlphaFoldDB" id="A0A6I3SJ40"/>
<evidence type="ECO:0000256" key="16">
    <source>
        <dbReference type="HAMAP-Rule" id="MF_01694"/>
    </source>
</evidence>
<comment type="pathway">
    <text evidence="1 16">Cofactor biosynthesis; biotin biosynthesis; biotin from 7,8-diaminononanoate: step 2/2.</text>
</comment>
<dbReference type="InterPro" id="IPR006638">
    <property type="entry name" value="Elp3/MiaA/NifB-like_rSAM"/>
</dbReference>